<accession>W5N537</accession>
<evidence type="ECO:0000313" key="4">
    <source>
        <dbReference type="Ensembl" id="ENSLOCP00000015746.1"/>
    </source>
</evidence>
<evidence type="ECO:0000256" key="1">
    <source>
        <dbReference type="ARBA" id="ARBA00010879"/>
    </source>
</evidence>
<reference evidence="4" key="3">
    <citation type="submission" date="2025-09" db="UniProtKB">
        <authorList>
            <consortium name="Ensembl"/>
        </authorList>
    </citation>
    <scope>IDENTIFICATION</scope>
</reference>
<evidence type="ECO:0000256" key="2">
    <source>
        <dbReference type="ARBA" id="ARBA00012180"/>
    </source>
</evidence>
<dbReference type="OMA" id="HCIFIEL"/>
<dbReference type="EMBL" id="AHAT01026060">
    <property type="status" value="NOT_ANNOTATED_CDS"/>
    <property type="molecule type" value="Genomic_DNA"/>
</dbReference>
<dbReference type="HOGENOM" id="CLU_1869813_0_0_1"/>
<name>W5N537_LEPOC</name>
<dbReference type="GeneTree" id="ENSGT00940000165370"/>
<evidence type="ECO:0000259" key="3">
    <source>
        <dbReference type="PROSITE" id="PS50878"/>
    </source>
</evidence>
<dbReference type="PANTHER" id="PTHR47027">
    <property type="entry name" value="REVERSE TRANSCRIPTASE DOMAIN-CONTAINING PROTEIN"/>
    <property type="match status" value="1"/>
</dbReference>
<dbReference type="Ensembl" id="ENSLOCT00000015776.1">
    <property type="protein sequence ID" value="ENSLOCP00000015746.1"/>
    <property type="gene ID" value="ENSLOCG00000012797.1"/>
</dbReference>
<reference evidence="4" key="2">
    <citation type="submission" date="2025-08" db="UniProtKB">
        <authorList>
            <consortium name="Ensembl"/>
        </authorList>
    </citation>
    <scope>IDENTIFICATION</scope>
</reference>
<dbReference type="InParanoid" id="W5N537"/>
<sequence length="137" mass="16133">YPKGDNEMHCIFIELERPYSRQILEDIFLKVRSWRMTKNHCRYLAKTMRRCAAGTSGTFPINLGVHQGSALSPLLFILCTDTVTKDIQTRHPWMLLYADDVIIASEMKHGLEQQVQEWKTRLERFGMKLNIKRTEYL</sequence>
<dbReference type="InterPro" id="IPR000477">
    <property type="entry name" value="RT_dom"/>
</dbReference>
<reference evidence="5" key="1">
    <citation type="submission" date="2011-12" db="EMBL/GenBank/DDBJ databases">
        <title>The Draft Genome of Lepisosteus oculatus.</title>
        <authorList>
            <consortium name="The Broad Institute Genome Assembly &amp; Analysis Group"/>
            <consortium name="Computational R&amp;D Group"/>
            <consortium name="and Sequencing Platform"/>
            <person name="Di Palma F."/>
            <person name="Alfoldi J."/>
            <person name="Johnson J."/>
            <person name="Berlin A."/>
            <person name="Gnerre S."/>
            <person name="Jaffe D."/>
            <person name="MacCallum I."/>
            <person name="Young S."/>
            <person name="Walker B.J."/>
            <person name="Lander E.S."/>
            <person name="Lindblad-Toh K."/>
        </authorList>
    </citation>
    <scope>NUCLEOTIDE SEQUENCE [LARGE SCALE GENOMIC DNA]</scope>
</reference>
<dbReference type="Pfam" id="PF00078">
    <property type="entry name" value="RVT_1"/>
    <property type="match status" value="1"/>
</dbReference>
<evidence type="ECO:0000313" key="5">
    <source>
        <dbReference type="Proteomes" id="UP000018468"/>
    </source>
</evidence>
<dbReference type="EC" id="3.1.26.4" evidence="2"/>
<dbReference type="Gene3D" id="3.30.70.270">
    <property type="match status" value="1"/>
</dbReference>
<comment type="similarity">
    <text evidence="1">Belongs to the beta type-B retroviral polymerase family. HERV class-II K(HML-2) pol subfamily.</text>
</comment>
<dbReference type="InterPro" id="IPR043502">
    <property type="entry name" value="DNA/RNA_pol_sf"/>
</dbReference>
<protein>
    <recommendedName>
        <fullName evidence="2">ribonuclease H</fullName>
        <ecNumber evidence="2">3.1.26.4</ecNumber>
    </recommendedName>
</protein>
<organism evidence="4 5">
    <name type="scientific">Lepisosteus oculatus</name>
    <name type="common">Spotted gar</name>
    <dbReference type="NCBI Taxonomy" id="7918"/>
    <lineage>
        <taxon>Eukaryota</taxon>
        <taxon>Metazoa</taxon>
        <taxon>Chordata</taxon>
        <taxon>Craniata</taxon>
        <taxon>Vertebrata</taxon>
        <taxon>Euteleostomi</taxon>
        <taxon>Actinopterygii</taxon>
        <taxon>Neopterygii</taxon>
        <taxon>Holostei</taxon>
        <taxon>Semionotiformes</taxon>
        <taxon>Lepisosteidae</taxon>
        <taxon>Lepisosteus</taxon>
    </lineage>
</organism>
<dbReference type="GO" id="GO:0004523">
    <property type="term" value="F:RNA-DNA hybrid ribonuclease activity"/>
    <property type="evidence" value="ECO:0007669"/>
    <property type="project" value="UniProtKB-EC"/>
</dbReference>
<dbReference type="PROSITE" id="PS50878">
    <property type="entry name" value="RT_POL"/>
    <property type="match status" value="1"/>
</dbReference>
<dbReference type="InterPro" id="IPR043128">
    <property type="entry name" value="Rev_trsase/Diguanyl_cyclase"/>
</dbReference>
<proteinExistence type="inferred from homology"/>
<keyword evidence="5" id="KW-1185">Reference proteome</keyword>
<feature type="domain" description="Reverse transcriptase" evidence="3">
    <location>
        <begin position="1"/>
        <end position="137"/>
    </location>
</feature>
<dbReference type="SUPFAM" id="SSF56672">
    <property type="entry name" value="DNA/RNA polymerases"/>
    <property type="match status" value="1"/>
</dbReference>
<dbReference type="eggNOG" id="ENOG502SYNA">
    <property type="taxonomic scope" value="Eukaryota"/>
</dbReference>
<dbReference type="AlphaFoldDB" id="W5N537"/>
<dbReference type="STRING" id="7918.ENSLOCP00000015746"/>
<dbReference type="PANTHER" id="PTHR47027:SF28">
    <property type="entry name" value="ENDONUCLEASE-REVERSE TRANSCRIPTASE"/>
    <property type="match status" value="1"/>
</dbReference>
<dbReference type="Proteomes" id="UP000018468">
    <property type="component" value="Linkage group LG3"/>
</dbReference>